<dbReference type="Gene3D" id="1.10.443.10">
    <property type="entry name" value="Intergrase catalytic core"/>
    <property type="match status" value="1"/>
</dbReference>
<dbReference type="PANTHER" id="PTHR30629:SF2">
    <property type="entry name" value="PROPHAGE INTEGRASE INTS-RELATED"/>
    <property type="match status" value="1"/>
</dbReference>
<dbReference type="InterPro" id="IPR028259">
    <property type="entry name" value="AP2-like_int_N"/>
</dbReference>
<dbReference type="InterPro" id="IPR010998">
    <property type="entry name" value="Integrase_recombinase_N"/>
</dbReference>
<keyword evidence="5" id="KW-0233">DNA recombination</keyword>
<keyword evidence="4" id="KW-0238">DNA-binding</keyword>
<dbReference type="PANTHER" id="PTHR30629">
    <property type="entry name" value="PROPHAGE INTEGRASE"/>
    <property type="match status" value="1"/>
</dbReference>
<proteinExistence type="inferred from homology"/>
<sequence>MKGGVRKRGSTWSYYFYIGEIDGKKKMKEKGGFKSKPECEKALIKALYEFENGGYLTPKKITLIQFSLEWLEEHVKPLRKITTYNRYKELIQKYISKTIGTMNMTDIQSFHIEQLLLNIKKENKISGATLQSIYTILNTIMNRALKLKIIKDNPCKYVERPKRDKFIPDVLEIEEIEKLLNALDLEDRYDYMFNIALKITLELGLRRGELGGLEWKDINFKENILSVKNNLIYTNGHVKMTTPKTLESCRNIYISEKLVELFKNLKTKQDVDREKYKDFYEKNIFNNIEYDFVMRWDNGKYIHPMYYTNKLTKVIKKAKIDKKIRFHDLRHTNATLLLSQGVDFKVIQERLGHEDINTTLNTYSHVNKSMQKNATDKLNSILDF</sequence>
<dbReference type="GO" id="GO:0006310">
    <property type="term" value="P:DNA recombination"/>
    <property type="evidence" value="ECO:0007669"/>
    <property type="project" value="UniProtKB-KW"/>
</dbReference>
<reference evidence="7 9" key="1">
    <citation type="submission" date="2016-12" db="EMBL/GenBank/DDBJ databases">
        <title>Clostridium tepidum sp. nov., a close relative of Clostridium sporogenes and Clostridium botulinum Group I.</title>
        <authorList>
            <person name="Dobritsa A.P."/>
            <person name="Kutumbaka K."/>
            <person name="Werner K."/>
            <person name="Samadpour M."/>
        </authorList>
    </citation>
    <scope>NUCLEOTIDE SEQUENCE [LARGE SCALE GENOMIC DNA]</scope>
    <source>
        <strain evidence="7 9">PE</strain>
    </source>
</reference>
<evidence type="ECO:0000256" key="3">
    <source>
        <dbReference type="ARBA" id="ARBA00022908"/>
    </source>
</evidence>
<protein>
    <submittedName>
        <fullName evidence="8">Site-specific integrase</fullName>
    </submittedName>
</protein>
<evidence type="ECO:0000256" key="2">
    <source>
        <dbReference type="ARBA" id="ARBA00008857"/>
    </source>
</evidence>
<dbReference type="InterPro" id="IPR004107">
    <property type="entry name" value="Integrase_SAM-like_N"/>
</dbReference>
<dbReference type="GO" id="GO:0015074">
    <property type="term" value="P:DNA integration"/>
    <property type="evidence" value="ECO:0007669"/>
    <property type="project" value="UniProtKB-KW"/>
</dbReference>
<evidence type="ECO:0000256" key="5">
    <source>
        <dbReference type="ARBA" id="ARBA00023172"/>
    </source>
</evidence>
<dbReference type="STRING" id="1962263.BS637_11050"/>
<dbReference type="InterPro" id="IPR002104">
    <property type="entry name" value="Integrase_catalytic"/>
</dbReference>
<evidence type="ECO:0000313" key="8">
    <source>
        <dbReference type="EMBL" id="OOO65679.1"/>
    </source>
</evidence>
<evidence type="ECO:0000259" key="6">
    <source>
        <dbReference type="PROSITE" id="PS51898"/>
    </source>
</evidence>
<comment type="caution">
    <text evidence="8">The sequence shown here is derived from an EMBL/GenBank/DDBJ whole genome shotgun (WGS) entry which is preliminary data.</text>
</comment>
<comment type="function">
    <text evidence="1">Site-specific tyrosine recombinase, which acts by catalyzing the cutting and rejoining of the recombining DNA molecules.</text>
</comment>
<dbReference type="InterPro" id="IPR050808">
    <property type="entry name" value="Phage_Integrase"/>
</dbReference>
<dbReference type="CDD" id="cd01189">
    <property type="entry name" value="INT_ICEBs1_C_like"/>
    <property type="match status" value="1"/>
</dbReference>
<feature type="domain" description="Tyr recombinase" evidence="6">
    <location>
        <begin position="166"/>
        <end position="376"/>
    </location>
</feature>
<dbReference type="Proteomes" id="UP000190206">
    <property type="component" value="Unassembled WGS sequence"/>
</dbReference>
<dbReference type="Gene3D" id="1.10.150.130">
    <property type="match status" value="1"/>
</dbReference>
<evidence type="ECO:0000313" key="10">
    <source>
        <dbReference type="Proteomes" id="UP000190256"/>
    </source>
</evidence>
<dbReference type="AlphaFoldDB" id="A0A1S9I5U5"/>
<dbReference type="RefSeq" id="WP_078024879.1">
    <property type="nucleotide sequence ID" value="NZ_JADPGM010000007.1"/>
</dbReference>
<dbReference type="GO" id="GO:0003677">
    <property type="term" value="F:DNA binding"/>
    <property type="evidence" value="ECO:0007669"/>
    <property type="project" value="UniProtKB-KW"/>
</dbReference>
<organism evidence="8 10">
    <name type="scientific">Clostridium tepidum</name>
    <dbReference type="NCBI Taxonomy" id="1962263"/>
    <lineage>
        <taxon>Bacteria</taxon>
        <taxon>Bacillati</taxon>
        <taxon>Bacillota</taxon>
        <taxon>Clostridia</taxon>
        <taxon>Eubacteriales</taxon>
        <taxon>Clostridiaceae</taxon>
        <taxon>Clostridium</taxon>
    </lineage>
</organism>
<dbReference type="SUPFAM" id="SSF56349">
    <property type="entry name" value="DNA breaking-rejoining enzymes"/>
    <property type="match status" value="1"/>
</dbReference>
<dbReference type="Pfam" id="PF14659">
    <property type="entry name" value="Phage_int_SAM_3"/>
    <property type="match status" value="1"/>
</dbReference>
<accession>A0A1S9I5U5</accession>
<dbReference type="EMBL" id="MRAE01000018">
    <property type="protein sequence ID" value="OOO65679.1"/>
    <property type="molecule type" value="Genomic_DNA"/>
</dbReference>
<keyword evidence="9" id="KW-1185">Reference proteome</keyword>
<dbReference type="PROSITE" id="PS51898">
    <property type="entry name" value="TYR_RECOMBINASE"/>
    <property type="match status" value="1"/>
</dbReference>
<evidence type="ECO:0000256" key="4">
    <source>
        <dbReference type="ARBA" id="ARBA00023125"/>
    </source>
</evidence>
<reference evidence="8 10" key="2">
    <citation type="submission" date="2016-12" db="EMBL/GenBank/DDBJ databases">
        <title>Clostridium tepidum sp. nov., a close relative of Clostridium sporogenes and Clostridium botulinum Group I.</title>
        <authorList>
            <person name="Dobritsa A.P."/>
            <person name="Kutumbaka K.K."/>
            <person name="Werner K."/>
            <person name="Wiedmann M."/>
            <person name="Asmus A."/>
            <person name="Samadpour M."/>
        </authorList>
    </citation>
    <scope>NUCLEOTIDE SEQUENCE [LARGE SCALE GENOMIC DNA]</scope>
    <source>
        <strain evidence="8 10">IEH 97212</strain>
    </source>
</reference>
<evidence type="ECO:0000313" key="9">
    <source>
        <dbReference type="Proteomes" id="UP000190206"/>
    </source>
</evidence>
<dbReference type="InterPro" id="IPR011010">
    <property type="entry name" value="DNA_brk_join_enz"/>
</dbReference>
<evidence type="ECO:0000313" key="7">
    <source>
        <dbReference type="EMBL" id="OOO61617.1"/>
    </source>
</evidence>
<comment type="similarity">
    <text evidence="2">Belongs to the 'phage' integrase family.</text>
</comment>
<gene>
    <name evidence="7" type="ORF">BS637_11050</name>
    <name evidence="8" type="ORF">BS638_08365</name>
</gene>
<keyword evidence="3" id="KW-0229">DNA integration</keyword>
<evidence type="ECO:0000256" key="1">
    <source>
        <dbReference type="ARBA" id="ARBA00003283"/>
    </source>
</evidence>
<dbReference type="Proteomes" id="UP000190256">
    <property type="component" value="Unassembled WGS sequence"/>
</dbReference>
<dbReference type="Pfam" id="PF00589">
    <property type="entry name" value="Phage_integrase"/>
    <property type="match status" value="1"/>
</dbReference>
<dbReference type="EMBL" id="MRAD01000011">
    <property type="protein sequence ID" value="OOO61617.1"/>
    <property type="molecule type" value="Genomic_DNA"/>
</dbReference>
<dbReference type="Pfam" id="PF14657">
    <property type="entry name" value="Arm-DNA-bind_4"/>
    <property type="match status" value="1"/>
</dbReference>
<dbReference type="InterPro" id="IPR013762">
    <property type="entry name" value="Integrase-like_cat_sf"/>
</dbReference>
<dbReference type="OrthoDB" id="9785687at2"/>
<name>A0A1S9I5U5_9CLOT</name>